<evidence type="ECO:0000256" key="1">
    <source>
        <dbReference type="SAM" id="MobiDB-lite"/>
    </source>
</evidence>
<protein>
    <submittedName>
        <fullName evidence="2">Uncharacterized protein</fullName>
    </submittedName>
</protein>
<evidence type="ECO:0000313" key="2">
    <source>
        <dbReference type="EMBL" id="GIY76566.1"/>
    </source>
</evidence>
<reference evidence="2 3" key="1">
    <citation type="submission" date="2021-06" db="EMBL/GenBank/DDBJ databases">
        <title>Caerostris extrusa draft genome.</title>
        <authorList>
            <person name="Kono N."/>
            <person name="Arakawa K."/>
        </authorList>
    </citation>
    <scope>NUCLEOTIDE SEQUENCE [LARGE SCALE GENOMIC DNA]</scope>
</reference>
<dbReference type="Proteomes" id="UP001054945">
    <property type="component" value="Unassembled WGS sequence"/>
</dbReference>
<keyword evidence="3" id="KW-1185">Reference proteome</keyword>
<name>A0AAV4W1J0_CAEEX</name>
<comment type="caution">
    <text evidence="2">The sequence shown here is derived from an EMBL/GenBank/DDBJ whole genome shotgun (WGS) entry which is preliminary data.</text>
</comment>
<dbReference type="EMBL" id="BPLR01015498">
    <property type="protein sequence ID" value="GIY76566.1"/>
    <property type="molecule type" value="Genomic_DNA"/>
</dbReference>
<sequence length="118" mass="13159">MKPRSKVGKPAQKVPSKNVNINKPMPIPQPRTQPPANNRRNFADITAGRATNITPPTEAPLNQSAMEFFKLLLAYVEDQSIDFDLLLDAVRAALPALNTTNDHHEKAVILLKFYNTLK</sequence>
<proteinExistence type="predicted"/>
<feature type="region of interest" description="Disordered" evidence="1">
    <location>
        <begin position="1"/>
        <end position="40"/>
    </location>
</feature>
<gene>
    <name evidence="2" type="ORF">CEXT_7531</name>
</gene>
<accession>A0AAV4W1J0</accession>
<evidence type="ECO:0000313" key="3">
    <source>
        <dbReference type="Proteomes" id="UP001054945"/>
    </source>
</evidence>
<dbReference type="AlphaFoldDB" id="A0AAV4W1J0"/>
<organism evidence="2 3">
    <name type="scientific">Caerostris extrusa</name>
    <name type="common">Bark spider</name>
    <name type="synonym">Caerostris bankana</name>
    <dbReference type="NCBI Taxonomy" id="172846"/>
    <lineage>
        <taxon>Eukaryota</taxon>
        <taxon>Metazoa</taxon>
        <taxon>Ecdysozoa</taxon>
        <taxon>Arthropoda</taxon>
        <taxon>Chelicerata</taxon>
        <taxon>Arachnida</taxon>
        <taxon>Araneae</taxon>
        <taxon>Araneomorphae</taxon>
        <taxon>Entelegynae</taxon>
        <taxon>Araneoidea</taxon>
        <taxon>Araneidae</taxon>
        <taxon>Caerostris</taxon>
    </lineage>
</organism>